<keyword evidence="3" id="KW-0808">Transferase</keyword>
<dbReference type="InterPro" id="IPR044068">
    <property type="entry name" value="CB"/>
</dbReference>
<proteinExistence type="inferred from homology"/>
<dbReference type="InterPro" id="IPR011010">
    <property type="entry name" value="DNA_brk_join_enz"/>
</dbReference>
<evidence type="ECO:0000256" key="6">
    <source>
        <dbReference type="ARBA" id="ARBA00023125"/>
    </source>
</evidence>
<dbReference type="SUPFAM" id="SSF56349">
    <property type="entry name" value="DNA breaking-rejoining enzymes"/>
    <property type="match status" value="1"/>
</dbReference>
<dbReference type="GO" id="GO:0003677">
    <property type="term" value="F:DNA binding"/>
    <property type="evidence" value="ECO:0007669"/>
    <property type="project" value="UniProtKB-UniRule"/>
</dbReference>
<comment type="similarity">
    <text evidence="1">Belongs to the 'phage' integrase family.</text>
</comment>
<dbReference type="Pfam" id="PF14657">
    <property type="entry name" value="Arm-DNA-bind_4"/>
    <property type="match status" value="1"/>
</dbReference>
<evidence type="ECO:0000313" key="12">
    <source>
        <dbReference type="EMBL" id="DAD80744.1"/>
    </source>
</evidence>
<evidence type="ECO:0000256" key="5">
    <source>
        <dbReference type="ARBA" id="ARBA00022908"/>
    </source>
</evidence>
<feature type="domain" description="Core-binding (CB)" evidence="11">
    <location>
        <begin position="59"/>
        <end position="139"/>
    </location>
</feature>
<sequence length="353" mass="41118">MASIYKRGKTWTYKVYYYENGKQKAVSKSGFKTKAEAKDASILKENEMLQGKNFSKERTFLADYMENWRKLYKDDVVSLKTLQQIRIVTNYVRKNYNLMLKDITHENYQEFLNTVAETHAKETVKKYHTYVKATLKYAVRTNVLTINPAEGAILKGVDSKTKKEELKFLSLDEFKALEEALIRDIRSDYTTRYIILFSMYTGARFGECLGLTWDCVDFENEKIRIEKGFDYHFTNDFTEGKTKSSKRTIDVSTKMLNWLKELPQDHSFVFDRVSNNAVNKSLQKALIRAKIKKQVTFHALRHTHASILLSKGVQLLTVSKRLGHADPNITLQTYAHVLDEMKDSESDKIKQIF</sequence>
<evidence type="ECO:0000256" key="1">
    <source>
        <dbReference type="ARBA" id="ARBA00008857"/>
    </source>
</evidence>
<keyword evidence="8" id="KW-1179">Viral genome integration</keyword>
<keyword evidence="8" id="KW-1160">Virus entry into host cell</keyword>
<dbReference type="GO" id="GO:0044826">
    <property type="term" value="P:viral genome integration into host DNA"/>
    <property type="evidence" value="ECO:0007669"/>
    <property type="project" value="UniProtKB-KW"/>
</dbReference>
<keyword evidence="6 9" id="KW-0238">DNA-binding</keyword>
<dbReference type="Gene3D" id="1.10.443.10">
    <property type="entry name" value="Intergrase catalytic core"/>
    <property type="match status" value="1"/>
</dbReference>
<evidence type="ECO:0000256" key="8">
    <source>
        <dbReference type="ARBA" id="ARBA00023195"/>
    </source>
</evidence>
<dbReference type="InterPro" id="IPR002104">
    <property type="entry name" value="Integrase_catalytic"/>
</dbReference>
<dbReference type="PANTHER" id="PTHR30349:SF64">
    <property type="entry name" value="PROPHAGE INTEGRASE INTD-RELATED"/>
    <property type="match status" value="1"/>
</dbReference>
<organism evidence="12">
    <name type="scientific">Siphoviridae sp. ctet217</name>
    <dbReference type="NCBI Taxonomy" id="2826409"/>
    <lineage>
        <taxon>Viruses</taxon>
        <taxon>Duplodnaviria</taxon>
        <taxon>Heunggongvirae</taxon>
        <taxon>Uroviricota</taxon>
        <taxon>Caudoviricetes</taxon>
    </lineage>
</organism>
<feature type="domain" description="Tyr recombinase" evidence="10">
    <location>
        <begin position="164"/>
        <end position="347"/>
    </location>
</feature>
<dbReference type="InterPro" id="IPR028259">
    <property type="entry name" value="AP2-like_int_N"/>
</dbReference>
<keyword evidence="4" id="KW-0378">Hydrolase</keyword>
<dbReference type="GO" id="GO:0015074">
    <property type="term" value="P:DNA integration"/>
    <property type="evidence" value="ECO:0007669"/>
    <property type="project" value="UniProtKB-KW"/>
</dbReference>
<evidence type="ECO:0000256" key="7">
    <source>
        <dbReference type="ARBA" id="ARBA00023172"/>
    </source>
</evidence>
<reference evidence="12" key="1">
    <citation type="journal article" date="2021" name="Proc. Natl. Acad. Sci. U.S.A.">
        <title>A Catalog of Tens of Thousands of Viruses from Human Metagenomes Reveals Hidden Associations with Chronic Diseases.</title>
        <authorList>
            <person name="Tisza M.J."/>
            <person name="Buck C.B."/>
        </authorList>
    </citation>
    <scope>NUCLEOTIDE SEQUENCE</scope>
    <source>
        <strain evidence="12">Ctet217</strain>
    </source>
</reference>
<dbReference type="Gene3D" id="1.10.150.130">
    <property type="match status" value="1"/>
</dbReference>
<dbReference type="PROSITE" id="PS51898">
    <property type="entry name" value="TYR_RECOMBINASE"/>
    <property type="match status" value="1"/>
</dbReference>
<evidence type="ECO:0000256" key="4">
    <source>
        <dbReference type="ARBA" id="ARBA00022801"/>
    </source>
</evidence>
<keyword evidence="5" id="KW-0229">DNA integration</keyword>
<name>A0A8S5MEY2_9CAUD</name>
<dbReference type="GO" id="GO:0016740">
    <property type="term" value="F:transferase activity"/>
    <property type="evidence" value="ECO:0007669"/>
    <property type="project" value="UniProtKB-KW"/>
</dbReference>
<dbReference type="PANTHER" id="PTHR30349">
    <property type="entry name" value="PHAGE INTEGRASE-RELATED"/>
    <property type="match status" value="1"/>
</dbReference>
<dbReference type="Pfam" id="PF00589">
    <property type="entry name" value="Phage_integrase"/>
    <property type="match status" value="1"/>
</dbReference>
<dbReference type="CDD" id="cd01189">
    <property type="entry name" value="INT_ICEBs1_C_like"/>
    <property type="match status" value="1"/>
</dbReference>
<dbReference type="InterPro" id="IPR013762">
    <property type="entry name" value="Integrase-like_cat_sf"/>
</dbReference>
<dbReference type="PROSITE" id="PS51900">
    <property type="entry name" value="CB"/>
    <property type="match status" value="1"/>
</dbReference>
<dbReference type="InterPro" id="IPR010998">
    <property type="entry name" value="Integrase_recombinase_N"/>
</dbReference>
<dbReference type="EMBL" id="BK014887">
    <property type="protein sequence ID" value="DAD80744.1"/>
    <property type="molecule type" value="Genomic_DNA"/>
</dbReference>
<dbReference type="GO" id="GO:0075713">
    <property type="term" value="P:establishment of integrated proviral latency"/>
    <property type="evidence" value="ECO:0007669"/>
    <property type="project" value="UniProtKB-KW"/>
</dbReference>
<dbReference type="GO" id="GO:0016787">
    <property type="term" value="F:hydrolase activity"/>
    <property type="evidence" value="ECO:0007669"/>
    <property type="project" value="UniProtKB-KW"/>
</dbReference>
<dbReference type="GO" id="GO:0006310">
    <property type="term" value="P:DNA recombination"/>
    <property type="evidence" value="ECO:0007669"/>
    <property type="project" value="UniProtKB-KW"/>
</dbReference>
<accession>A0A8S5MEY2</accession>
<evidence type="ECO:0000259" key="10">
    <source>
        <dbReference type="PROSITE" id="PS51898"/>
    </source>
</evidence>
<dbReference type="InterPro" id="IPR050090">
    <property type="entry name" value="Tyrosine_recombinase_XerCD"/>
</dbReference>
<protein>
    <recommendedName>
        <fullName evidence="2">Integrase</fullName>
    </recommendedName>
</protein>
<evidence type="ECO:0000256" key="3">
    <source>
        <dbReference type="ARBA" id="ARBA00022679"/>
    </source>
</evidence>
<keyword evidence="7" id="KW-0233">DNA recombination</keyword>
<evidence type="ECO:0000256" key="2">
    <source>
        <dbReference type="ARBA" id="ARBA00016082"/>
    </source>
</evidence>
<evidence type="ECO:0000259" key="11">
    <source>
        <dbReference type="PROSITE" id="PS51900"/>
    </source>
</evidence>
<evidence type="ECO:0000256" key="9">
    <source>
        <dbReference type="PROSITE-ProRule" id="PRU01248"/>
    </source>
</evidence>